<proteinExistence type="predicted"/>
<feature type="compositionally biased region" description="Low complexity" evidence="1">
    <location>
        <begin position="154"/>
        <end position="169"/>
    </location>
</feature>
<dbReference type="RefSeq" id="WP_076586091.1">
    <property type="nucleotide sequence ID" value="NZ_FTLW01000002.1"/>
</dbReference>
<keyword evidence="2" id="KW-0732">Signal</keyword>
<name>A0A1N6RY63_9GAMM</name>
<feature type="region of interest" description="Disordered" evidence="1">
    <location>
        <begin position="133"/>
        <end position="194"/>
    </location>
</feature>
<dbReference type="STRING" id="1604334.SAMN05421546_1128"/>
<evidence type="ECO:0000256" key="1">
    <source>
        <dbReference type="SAM" id="MobiDB-lite"/>
    </source>
</evidence>
<reference evidence="4" key="1">
    <citation type="submission" date="2017-01" db="EMBL/GenBank/DDBJ databases">
        <authorList>
            <person name="Varghese N."/>
            <person name="Submissions S."/>
        </authorList>
    </citation>
    <scope>NUCLEOTIDE SEQUENCE [LARGE SCALE GENOMIC DNA]</scope>
    <source>
        <strain evidence="4">UM1</strain>
    </source>
</reference>
<dbReference type="AlphaFoldDB" id="A0A1N6RY63"/>
<organism evidence="3 4">
    <name type="scientific">Solilutibacter tolerans</name>
    <dbReference type="NCBI Taxonomy" id="1604334"/>
    <lineage>
        <taxon>Bacteria</taxon>
        <taxon>Pseudomonadati</taxon>
        <taxon>Pseudomonadota</taxon>
        <taxon>Gammaproteobacteria</taxon>
        <taxon>Lysobacterales</taxon>
        <taxon>Lysobacteraceae</taxon>
        <taxon>Solilutibacter</taxon>
    </lineage>
</organism>
<evidence type="ECO:0000313" key="4">
    <source>
        <dbReference type="Proteomes" id="UP000241788"/>
    </source>
</evidence>
<keyword evidence="4" id="KW-1185">Reference proteome</keyword>
<sequence length="194" mass="20649">MIRKISLTASLLGSALLLSGCVTPYVSGTVGTQIGRGGYVSGTVGGYPYGYGGYNRYGYGGSAVYGYDRYGNPIYRLPDGRLVVGSNYNRGGYDRYNGGYPGYSYPGYGYRNPSYGYPSYGYPGYGYPGGYYRPPTHSHRPPPVTRPGGDSGVPSRPISSNPGGSSSGSVLRQARERMQTKQASSGREATSIEP</sequence>
<dbReference type="Proteomes" id="UP000241788">
    <property type="component" value="Unassembled WGS sequence"/>
</dbReference>
<evidence type="ECO:0000313" key="3">
    <source>
        <dbReference type="EMBL" id="SIQ33788.1"/>
    </source>
</evidence>
<feature type="compositionally biased region" description="Polar residues" evidence="1">
    <location>
        <begin position="180"/>
        <end position="194"/>
    </location>
</feature>
<evidence type="ECO:0008006" key="5">
    <source>
        <dbReference type="Google" id="ProtNLM"/>
    </source>
</evidence>
<protein>
    <recommendedName>
        <fullName evidence="5">Lipoprotein</fullName>
    </recommendedName>
</protein>
<feature type="chain" id="PRO_5013065802" description="Lipoprotein" evidence="2">
    <location>
        <begin position="25"/>
        <end position="194"/>
    </location>
</feature>
<accession>A0A1N6RY63</accession>
<feature type="signal peptide" evidence="2">
    <location>
        <begin position="1"/>
        <end position="24"/>
    </location>
</feature>
<dbReference type="PROSITE" id="PS51257">
    <property type="entry name" value="PROKAR_LIPOPROTEIN"/>
    <property type="match status" value="1"/>
</dbReference>
<gene>
    <name evidence="3" type="ORF">SAMN05421546_1128</name>
</gene>
<evidence type="ECO:0000256" key="2">
    <source>
        <dbReference type="SAM" id="SignalP"/>
    </source>
</evidence>
<dbReference type="EMBL" id="FTLW01000002">
    <property type="protein sequence ID" value="SIQ33788.1"/>
    <property type="molecule type" value="Genomic_DNA"/>
</dbReference>